<protein>
    <submittedName>
        <fullName evidence="2">Uncharacterized protein</fullName>
    </submittedName>
</protein>
<sequence length="130" mass="15908">MNFFEYLFCRLYWWNTVVIKEEVTPLFYSILGLSVFHTYTIVPLYCILYVLIYDSFYLEDILNLSPFVIINIIFFITDLIFFRNKQRVLYKQFKKIPKQEKKRKDIFCIIYIASIIIVNICIMTYFRSKN</sequence>
<organism evidence="2 3">
    <name type="scientific">Parabacteroides chartae</name>
    <dbReference type="NCBI Taxonomy" id="1037355"/>
    <lineage>
        <taxon>Bacteria</taxon>
        <taxon>Pseudomonadati</taxon>
        <taxon>Bacteroidota</taxon>
        <taxon>Bacteroidia</taxon>
        <taxon>Bacteroidales</taxon>
        <taxon>Tannerellaceae</taxon>
        <taxon>Parabacteroides</taxon>
    </lineage>
</organism>
<keyword evidence="1" id="KW-1133">Transmembrane helix</keyword>
<feature type="transmembrane region" description="Helical" evidence="1">
    <location>
        <begin position="64"/>
        <end position="84"/>
    </location>
</feature>
<evidence type="ECO:0000313" key="2">
    <source>
        <dbReference type="EMBL" id="SKB85364.1"/>
    </source>
</evidence>
<name>A0A1T5EN38_9BACT</name>
<proteinExistence type="predicted"/>
<keyword evidence="1" id="KW-0812">Transmembrane</keyword>
<feature type="transmembrane region" description="Helical" evidence="1">
    <location>
        <begin position="105"/>
        <end position="126"/>
    </location>
</feature>
<dbReference type="AlphaFoldDB" id="A0A1T5EN38"/>
<reference evidence="3" key="1">
    <citation type="submission" date="2017-02" db="EMBL/GenBank/DDBJ databases">
        <authorList>
            <person name="Varghese N."/>
            <person name="Submissions S."/>
        </authorList>
    </citation>
    <scope>NUCLEOTIDE SEQUENCE [LARGE SCALE GENOMIC DNA]</scope>
    <source>
        <strain evidence="3">DSM 24967</strain>
    </source>
</reference>
<accession>A0A1T5EN38</accession>
<keyword evidence="1" id="KW-0472">Membrane</keyword>
<evidence type="ECO:0000313" key="3">
    <source>
        <dbReference type="Proteomes" id="UP000190852"/>
    </source>
</evidence>
<feature type="transmembrane region" description="Helical" evidence="1">
    <location>
        <begin position="26"/>
        <end position="52"/>
    </location>
</feature>
<gene>
    <name evidence="2" type="ORF">SAMN05660349_03056</name>
</gene>
<evidence type="ECO:0000256" key="1">
    <source>
        <dbReference type="SAM" id="Phobius"/>
    </source>
</evidence>
<dbReference type="Proteomes" id="UP000190852">
    <property type="component" value="Unassembled WGS sequence"/>
</dbReference>
<dbReference type="EMBL" id="FUYQ01000029">
    <property type="protein sequence ID" value="SKB85364.1"/>
    <property type="molecule type" value="Genomic_DNA"/>
</dbReference>
<keyword evidence="3" id="KW-1185">Reference proteome</keyword>